<dbReference type="AlphaFoldDB" id="A0A284QRV0"/>
<keyword evidence="3" id="KW-1185">Reference proteome</keyword>
<organism evidence="2 3">
    <name type="scientific">Armillaria ostoyae</name>
    <name type="common">Armillaria root rot fungus</name>
    <dbReference type="NCBI Taxonomy" id="47428"/>
    <lineage>
        <taxon>Eukaryota</taxon>
        <taxon>Fungi</taxon>
        <taxon>Dikarya</taxon>
        <taxon>Basidiomycota</taxon>
        <taxon>Agaricomycotina</taxon>
        <taxon>Agaricomycetes</taxon>
        <taxon>Agaricomycetidae</taxon>
        <taxon>Agaricales</taxon>
        <taxon>Marasmiineae</taxon>
        <taxon>Physalacriaceae</taxon>
        <taxon>Armillaria</taxon>
    </lineage>
</organism>
<dbReference type="EMBL" id="FUEG01000001">
    <property type="protein sequence ID" value="SJK99202.1"/>
    <property type="molecule type" value="Genomic_DNA"/>
</dbReference>
<feature type="signal peptide" evidence="1">
    <location>
        <begin position="1"/>
        <end position="18"/>
    </location>
</feature>
<reference evidence="3" key="1">
    <citation type="journal article" date="2017" name="Nat. Ecol. Evol.">
        <title>Genome expansion and lineage-specific genetic innovations in the forest pathogenic fungi Armillaria.</title>
        <authorList>
            <person name="Sipos G."/>
            <person name="Prasanna A.N."/>
            <person name="Walter M.C."/>
            <person name="O'Connor E."/>
            <person name="Balint B."/>
            <person name="Krizsan K."/>
            <person name="Kiss B."/>
            <person name="Hess J."/>
            <person name="Varga T."/>
            <person name="Slot J."/>
            <person name="Riley R."/>
            <person name="Boka B."/>
            <person name="Rigling D."/>
            <person name="Barry K."/>
            <person name="Lee J."/>
            <person name="Mihaltcheva S."/>
            <person name="LaButti K."/>
            <person name="Lipzen A."/>
            <person name="Waldron R."/>
            <person name="Moloney N.M."/>
            <person name="Sperisen C."/>
            <person name="Kredics L."/>
            <person name="Vagvoelgyi C."/>
            <person name="Patrignani A."/>
            <person name="Fitzpatrick D."/>
            <person name="Nagy I."/>
            <person name="Doyle S."/>
            <person name="Anderson J.B."/>
            <person name="Grigoriev I.V."/>
            <person name="Gueldener U."/>
            <person name="Muensterkoetter M."/>
            <person name="Nagy L.G."/>
        </authorList>
    </citation>
    <scope>NUCLEOTIDE SEQUENCE [LARGE SCALE GENOMIC DNA]</scope>
    <source>
        <strain evidence="3">C18/9</strain>
    </source>
</reference>
<evidence type="ECO:0000313" key="2">
    <source>
        <dbReference type="EMBL" id="SJK99202.1"/>
    </source>
</evidence>
<evidence type="ECO:0000313" key="3">
    <source>
        <dbReference type="Proteomes" id="UP000219338"/>
    </source>
</evidence>
<keyword evidence="1" id="KW-0732">Signal</keyword>
<evidence type="ECO:0000256" key="1">
    <source>
        <dbReference type="SAM" id="SignalP"/>
    </source>
</evidence>
<accession>A0A284QRV0</accession>
<protein>
    <submittedName>
        <fullName evidence="2">Uncharacterized protein</fullName>
    </submittedName>
</protein>
<gene>
    <name evidence="2" type="ORF">ARMOST_02493</name>
</gene>
<dbReference type="Proteomes" id="UP000219338">
    <property type="component" value="Unassembled WGS sequence"/>
</dbReference>
<sequence length="152" mass="17195">MRAFTLAMPSGWLILATGRTNYLAFGCLPEVVIITGDGSSHILLAQGLKAIHRMIPQYTFVDLTNQHALSTQKPGEPFSLKDFRRNVPVSSLDYRILKDVLSATYLFLYICCIHVGPNKRATHPCGYIFLLHYMVLSLERQSLKRILEDLDL</sequence>
<proteinExistence type="predicted"/>
<feature type="chain" id="PRO_5012040858" evidence="1">
    <location>
        <begin position="19"/>
        <end position="152"/>
    </location>
</feature>
<name>A0A284QRV0_ARMOS</name>